<evidence type="ECO:0000313" key="2">
    <source>
        <dbReference type="Proteomes" id="UP001152607"/>
    </source>
</evidence>
<sequence length="328" mass="36993">MASLMTLPRELRDQICKEVILSPLTEPPELGLSFDAILDGRRSYQEPKTAAWSSPYAVRYQPSAIVASVTPLLLVNHQLYAETMDNLRTMPQTRTCDLDLIVLDEMFLCPTWIRVPVLTNNVDRVNVKFRIAGFLHQDHSGHEEREISRYSGFRGGFDAVPTVMAWQIYDVLDRFLTVGPVGARTNAEADRSVVLKTLDIDIQTPPNVEEERFSEPGWGQEEVPGFYVLDPNYLARFVYTQVEGMMGMHADSPDCGKIFYEFMNEVVVSKDGQVVGVFDVASYLQGLEYSVGLSISTPSGKTKAVFDEWKKNTIKKRRERGLKVLAEA</sequence>
<accession>A0A9W4UKE4</accession>
<gene>
    <name evidence="1" type="ORF">PDIGIT_LOCUS9746</name>
</gene>
<keyword evidence="2" id="KW-1185">Reference proteome</keyword>
<proteinExistence type="predicted"/>
<evidence type="ECO:0000313" key="1">
    <source>
        <dbReference type="EMBL" id="CAI6336642.1"/>
    </source>
</evidence>
<dbReference type="OrthoDB" id="2823490at2759"/>
<dbReference type="EMBL" id="CAOQHR010000006">
    <property type="protein sequence ID" value="CAI6336642.1"/>
    <property type="molecule type" value="Genomic_DNA"/>
</dbReference>
<protein>
    <submittedName>
        <fullName evidence="1">Uncharacterized protein</fullName>
    </submittedName>
</protein>
<organism evidence="1 2">
    <name type="scientific">Periconia digitata</name>
    <dbReference type="NCBI Taxonomy" id="1303443"/>
    <lineage>
        <taxon>Eukaryota</taxon>
        <taxon>Fungi</taxon>
        <taxon>Dikarya</taxon>
        <taxon>Ascomycota</taxon>
        <taxon>Pezizomycotina</taxon>
        <taxon>Dothideomycetes</taxon>
        <taxon>Pleosporomycetidae</taxon>
        <taxon>Pleosporales</taxon>
        <taxon>Massarineae</taxon>
        <taxon>Periconiaceae</taxon>
        <taxon>Periconia</taxon>
    </lineage>
</organism>
<name>A0A9W4UKE4_9PLEO</name>
<comment type="caution">
    <text evidence="1">The sequence shown here is derived from an EMBL/GenBank/DDBJ whole genome shotgun (WGS) entry which is preliminary data.</text>
</comment>
<dbReference type="Proteomes" id="UP001152607">
    <property type="component" value="Unassembled WGS sequence"/>
</dbReference>
<dbReference type="AlphaFoldDB" id="A0A9W4UKE4"/>
<reference evidence="1" key="1">
    <citation type="submission" date="2023-01" db="EMBL/GenBank/DDBJ databases">
        <authorList>
            <person name="Van Ghelder C."/>
            <person name="Rancurel C."/>
        </authorList>
    </citation>
    <scope>NUCLEOTIDE SEQUENCE</scope>
    <source>
        <strain evidence="1">CNCM I-4278</strain>
    </source>
</reference>